<sequence>MPYLVAAVVLLGVACLLNMLLTMGILRRMRADAGRPAAPDLPFELGPGASIGEFAAVTTDGEPVDHDVLGGVVAFLSADCPSCHDLLPELVERARRLDRDDVLVVVGGDDPETVRALTPVARVVAAEADGGPVARAFRNTWTPALYLVDDRRILATAARAGDLPDPPGARRPSGQAAGRG</sequence>
<name>A0ABS3QZD3_9ACTN</name>
<accession>A0ABS3QZD3</accession>
<gene>
    <name evidence="4" type="ORF">J4557_17665</name>
</gene>
<dbReference type="Proteomes" id="UP000666915">
    <property type="component" value="Unassembled WGS sequence"/>
</dbReference>
<evidence type="ECO:0000313" key="4">
    <source>
        <dbReference type="EMBL" id="MBO2439354.1"/>
    </source>
</evidence>
<evidence type="ECO:0000259" key="3">
    <source>
        <dbReference type="PROSITE" id="PS51352"/>
    </source>
</evidence>
<proteinExistence type="predicted"/>
<protein>
    <recommendedName>
        <fullName evidence="3">Thioredoxin domain-containing protein</fullName>
    </recommendedName>
</protein>
<dbReference type="SUPFAM" id="SSF52833">
    <property type="entry name" value="Thioredoxin-like"/>
    <property type="match status" value="1"/>
</dbReference>
<evidence type="ECO:0000256" key="1">
    <source>
        <dbReference type="SAM" id="MobiDB-lite"/>
    </source>
</evidence>
<reference evidence="4 5" key="1">
    <citation type="submission" date="2021-03" db="EMBL/GenBank/DDBJ databases">
        <authorList>
            <person name="Kanchanasin P."/>
            <person name="Saeng-In P."/>
            <person name="Phongsopitanun W."/>
            <person name="Yuki M."/>
            <person name="Kudo T."/>
            <person name="Ohkuma M."/>
            <person name="Tanasupawat S."/>
        </authorList>
    </citation>
    <scope>NUCLEOTIDE SEQUENCE [LARGE SCALE GENOMIC DNA]</scope>
    <source>
        <strain evidence="4 5">L46</strain>
    </source>
</reference>
<dbReference type="InterPro" id="IPR013766">
    <property type="entry name" value="Thioredoxin_domain"/>
</dbReference>
<evidence type="ECO:0000313" key="5">
    <source>
        <dbReference type="Proteomes" id="UP000666915"/>
    </source>
</evidence>
<keyword evidence="2" id="KW-0472">Membrane</keyword>
<evidence type="ECO:0000256" key="2">
    <source>
        <dbReference type="SAM" id="Phobius"/>
    </source>
</evidence>
<dbReference type="InterPro" id="IPR036249">
    <property type="entry name" value="Thioredoxin-like_sf"/>
</dbReference>
<dbReference type="PROSITE" id="PS51352">
    <property type="entry name" value="THIOREDOXIN_2"/>
    <property type="match status" value="1"/>
</dbReference>
<keyword evidence="5" id="KW-1185">Reference proteome</keyword>
<keyword evidence="2" id="KW-1133">Transmembrane helix</keyword>
<dbReference type="Gene3D" id="3.40.30.10">
    <property type="entry name" value="Glutaredoxin"/>
    <property type="match status" value="1"/>
</dbReference>
<dbReference type="EMBL" id="JAGEOK010000010">
    <property type="protein sequence ID" value="MBO2439354.1"/>
    <property type="molecule type" value="Genomic_DNA"/>
</dbReference>
<organism evidence="4 5">
    <name type="scientific">Actinomadura nitritigenes</name>
    <dbReference type="NCBI Taxonomy" id="134602"/>
    <lineage>
        <taxon>Bacteria</taxon>
        <taxon>Bacillati</taxon>
        <taxon>Actinomycetota</taxon>
        <taxon>Actinomycetes</taxon>
        <taxon>Streptosporangiales</taxon>
        <taxon>Thermomonosporaceae</taxon>
        <taxon>Actinomadura</taxon>
    </lineage>
</organism>
<feature type="transmembrane region" description="Helical" evidence="2">
    <location>
        <begin position="6"/>
        <end position="26"/>
    </location>
</feature>
<feature type="domain" description="Thioredoxin" evidence="3">
    <location>
        <begin position="45"/>
        <end position="180"/>
    </location>
</feature>
<comment type="caution">
    <text evidence="4">The sequence shown here is derived from an EMBL/GenBank/DDBJ whole genome shotgun (WGS) entry which is preliminary data.</text>
</comment>
<dbReference type="RefSeq" id="WP_208267718.1">
    <property type="nucleotide sequence ID" value="NZ_JAGEOK010000010.1"/>
</dbReference>
<keyword evidence="2" id="KW-0812">Transmembrane</keyword>
<feature type="region of interest" description="Disordered" evidence="1">
    <location>
        <begin position="158"/>
        <end position="180"/>
    </location>
</feature>